<evidence type="ECO:0000256" key="2">
    <source>
        <dbReference type="ARBA" id="ARBA00004496"/>
    </source>
</evidence>
<dbReference type="PANTHER" id="PTHR43090">
    <property type="entry name" value="1-(5-PHOSPHORIBOSYL)-5-[(5-PHOSPHORIBOSYLAMINO)METHYLIDENEAMINO] IMIDAZOLE-4-CARBOXAMIDE ISOMERASE"/>
    <property type="match status" value="1"/>
</dbReference>
<proteinExistence type="inferred from homology"/>
<evidence type="ECO:0000256" key="8">
    <source>
        <dbReference type="ARBA" id="ARBA00022605"/>
    </source>
</evidence>
<evidence type="ECO:0000256" key="13">
    <source>
        <dbReference type="RuleBase" id="RU003657"/>
    </source>
</evidence>
<dbReference type="SUPFAM" id="SSF51366">
    <property type="entry name" value="Ribulose-phoshate binding barrel"/>
    <property type="match status" value="1"/>
</dbReference>
<dbReference type="KEGG" id="cfem:HCR03_02265"/>
<name>A0A6N8I1E5_9FIRM</name>
<evidence type="ECO:0000256" key="3">
    <source>
        <dbReference type="ARBA" id="ARBA00005133"/>
    </source>
</evidence>
<dbReference type="NCBIfam" id="TIGR00007">
    <property type="entry name" value="1-(5-phosphoribosyl)-5-[(5-phosphoribosylamino)methylideneamino]imidazole-4-carboxamide isomerase"/>
    <property type="match status" value="1"/>
</dbReference>
<evidence type="ECO:0000256" key="7">
    <source>
        <dbReference type="ARBA" id="ARBA00022490"/>
    </source>
</evidence>
<dbReference type="EC" id="5.3.1.16" evidence="5 12"/>
<keyword evidence="8 12" id="KW-0028">Amino-acid biosynthesis</keyword>
<dbReference type="HAMAP" id="MF_01014">
    <property type="entry name" value="HisA"/>
    <property type="match status" value="1"/>
</dbReference>
<dbReference type="AlphaFoldDB" id="A0A6N8I1E5"/>
<organism evidence="15 17">
    <name type="scientific">Caproicibacter fermentans</name>
    <dbReference type="NCBI Taxonomy" id="2576756"/>
    <lineage>
        <taxon>Bacteria</taxon>
        <taxon>Bacillati</taxon>
        <taxon>Bacillota</taxon>
        <taxon>Clostridia</taxon>
        <taxon>Eubacteriales</taxon>
        <taxon>Acutalibacteraceae</taxon>
        <taxon>Caproicibacter</taxon>
    </lineage>
</organism>
<dbReference type="CDD" id="cd04732">
    <property type="entry name" value="HisA"/>
    <property type="match status" value="1"/>
</dbReference>
<comment type="catalytic activity">
    <reaction evidence="1 12 14">
        <text>1-(5-phospho-beta-D-ribosyl)-5-[(5-phospho-beta-D-ribosylamino)methylideneamino]imidazole-4-carboxamide = 5-[(5-phospho-1-deoxy-D-ribulos-1-ylimino)methylamino]-1-(5-phospho-beta-D-ribosyl)imidazole-4-carboxamide</text>
        <dbReference type="Rhea" id="RHEA:15469"/>
        <dbReference type="ChEBI" id="CHEBI:58435"/>
        <dbReference type="ChEBI" id="CHEBI:58525"/>
        <dbReference type="EC" id="5.3.1.16"/>
    </reaction>
</comment>
<dbReference type="GO" id="GO:0000162">
    <property type="term" value="P:L-tryptophan biosynthetic process"/>
    <property type="evidence" value="ECO:0007669"/>
    <property type="project" value="TreeGrafter"/>
</dbReference>
<feature type="active site" description="Proton acceptor" evidence="12">
    <location>
        <position position="8"/>
    </location>
</feature>
<comment type="pathway">
    <text evidence="3 12 14">Amino-acid biosynthesis; L-histidine biosynthesis; L-histidine from 5-phospho-alpha-D-ribose 1-diphosphate: step 4/9.</text>
</comment>
<reference evidence="16 18" key="2">
    <citation type="submission" date="2020-08" db="EMBL/GenBank/DDBJ databases">
        <title>The isolate Caproiciproducens sp. 7D4C2 produces n-caproate at mildly acidic conditions from hexoses: genome and rBOX comparison with related strains and chain-elongating bacteria.</title>
        <authorList>
            <person name="Esquivel-Elizondo S."/>
            <person name="Bagci C."/>
            <person name="Temovska M."/>
            <person name="Jeon B.S."/>
            <person name="Bessarab I."/>
            <person name="Williams R.B.H."/>
            <person name="Huson D.H."/>
            <person name="Angenent L.T."/>
        </authorList>
    </citation>
    <scope>NUCLEOTIDE SEQUENCE [LARGE SCALE GENOMIC DNA]</scope>
    <source>
        <strain evidence="16 18">7D4C2</strain>
    </source>
</reference>
<keyword evidence="7 12" id="KW-0963">Cytoplasm</keyword>
<comment type="subcellular location">
    <subcellularLocation>
        <location evidence="2 12 14">Cytoplasm</location>
    </subcellularLocation>
</comment>
<dbReference type="Proteomes" id="UP000469440">
    <property type="component" value="Unassembled WGS sequence"/>
</dbReference>
<dbReference type="UniPathway" id="UPA00031">
    <property type="reaction ID" value="UER00009"/>
</dbReference>
<comment type="similarity">
    <text evidence="4 12 13">Belongs to the HisA/HisF family.</text>
</comment>
<dbReference type="EMBL" id="CP060286">
    <property type="protein sequence ID" value="QNK41157.1"/>
    <property type="molecule type" value="Genomic_DNA"/>
</dbReference>
<evidence type="ECO:0000256" key="12">
    <source>
        <dbReference type="HAMAP-Rule" id="MF_01014"/>
    </source>
</evidence>
<dbReference type="InterPro" id="IPR011060">
    <property type="entry name" value="RibuloseP-bd_barrel"/>
</dbReference>
<protein>
    <recommendedName>
        <fullName evidence="6 12">1-(5-phosphoribosyl)-5-[(5-phosphoribosylamino)methylideneamino] imidazole-4-carboxamide isomerase</fullName>
        <ecNumber evidence="5 12">5.3.1.16</ecNumber>
    </recommendedName>
    <alternativeName>
        <fullName evidence="11 12">Phosphoribosylformimino-5-aminoimidazole carboxamide ribotide isomerase</fullName>
    </alternativeName>
</protein>
<evidence type="ECO:0000256" key="9">
    <source>
        <dbReference type="ARBA" id="ARBA00023102"/>
    </source>
</evidence>
<dbReference type="RefSeq" id="WP_066650491.1">
    <property type="nucleotide sequence ID" value="NZ_CP060286.1"/>
</dbReference>
<evidence type="ECO:0000256" key="4">
    <source>
        <dbReference type="ARBA" id="ARBA00009667"/>
    </source>
</evidence>
<evidence type="ECO:0000256" key="14">
    <source>
        <dbReference type="RuleBase" id="RU003658"/>
    </source>
</evidence>
<keyword evidence="17" id="KW-1185">Reference proteome</keyword>
<dbReference type="Pfam" id="PF00977">
    <property type="entry name" value="His_biosynth"/>
    <property type="match status" value="1"/>
</dbReference>
<dbReference type="InterPro" id="IPR023016">
    <property type="entry name" value="HisA/PriA"/>
</dbReference>
<keyword evidence="9 12" id="KW-0368">Histidine biosynthesis</keyword>
<dbReference type="InterPro" id="IPR044524">
    <property type="entry name" value="Isoase_HisA-like"/>
</dbReference>
<evidence type="ECO:0000313" key="18">
    <source>
        <dbReference type="Proteomes" id="UP000515909"/>
    </source>
</evidence>
<accession>A0A7G8TC16</accession>
<reference evidence="15 17" key="1">
    <citation type="submission" date="2019-09" db="EMBL/GenBank/DDBJ databases">
        <title>Genome sequence of Clostridium sp. EA1.</title>
        <authorList>
            <person name="Poehlein A."/>
            <person name="Bengelsdorf F.R."/>
            <person name="Daniel R."/>
        </authorList>
    </citation>
    <scope>NUCLEOTIDE SEQUENCE [LARGE SCALE GENOMIC DNA]</scope>
    <source>
        <strain evidence="15 17">EA1</strain>
    </source>
</reference>
<feature type="active site" description="Proton donor" evidence="12">
    <location>
        <position position="129"/>
    </location>
</feature>
<evidence type="ECO:0000256" key="5">
    <source>
        <dbReference type="ARBA" id="ARBA00012550"/>
    </source>
</evidence>
<dbReference type="Proteomes" id="UP000515909">
    <property type="component" value="Chromosome"/>
</dbReference>
<keyword evidence="10 12" id="KW-0413">Isomerase</keyword>
<dbReference type="GO" id="GO:0003949">
    <property type="term" value="F:1-(5-phosphoribosyl)-5-[(5-phosphoribosylamino)methylideneamino]imidazole-4-carboxamide isomerase activity"/>
    <property type="evidence" value="ECO:0007669"/>
    <property type="project" value="UniProtKB-UniRule"/>
</dbReference>
<evidence type="ECO:0000256" key="6">
    <source>
        <dbReference type="ARBA" id="ARBA00018464"/>
    </source>
</evidence>
<evidence type="ECO:0000313" key="15">
    <source>
        <dbReference type="EMBL" id="MVB11924.1"/>
    </source>
</evidence>
<dbReference type="PANTHER" id="PTHR43090:SF2">
    <property type="entry name" value="1-(5-PHOSPHORIBOSYL)-5-[(5-PHOSPHORIBOSYLAMINO)METHYLIDENEAMINO] IMIDAZOLE-4-CARBOXAMIDE ISOMERASE"/>
    <property type="match status" value="1"/>
</dbReference>
<dbReference type="FunFam" id="3.20.20.70:FF:000009">
    <property type="entry name" value="1-(5-phosphoribosyl)-5-[(5-phosphoribosylamino)methylideneamino] imidazole-4-carboxamide isomerase"/>
    <property type="match status" value="1"/>
</dbReference>
<dbReference type="EMBL" id="VWXL01000077">
    <property type="protein sequence ID" value="MVB11924.1"/>
    <property type="molecule type" value="Genomic_DNA"/>
</dbReference>
<evidence type="ECO:0000256" key="10">
    <source>
        <dbReference type="ARBA" id="ARBA00023235"/>
    </source>
</evidence>
<accession>A0A6N8I1E5</accession>
<dbReference type="GO" id="GO:0005737">
    <property type="term" value="C:cytoplasm"/>
    <property type="evidence" value="ECO:0007669"/>
    <property type="project" value="UniProtKB-SubCell"/>
</dbReference>
<dbReference type="GO" id="GO:0000105">
    <property type="term" value="P:L-histidine biosynthetic process"/>
    <property type="evidence" value="ECO:0007669"/>
    <property type="project" value="UniProtKB-UniRule"/>
</dbReference>
<dbReference type="InterPro" id="IPR006062">
    <property type="entry name" value="His_biosynth"/>
</dbReference>
<evidence type="ECO:0000313" key="16">
    <source>
        <dbReference type="EMBL" id="QNK41157.1"/>
    </source>
</evidence>
<dbReference type="InterPro" id="IPR006063">
    <property type="entry name" value="HisA_bact_arch"/>
</dbReference>
<dbReference type="InterPro" id="IPR013785">
    <property type="entry name" value="Aldolase_TIM"/>
</dbReference>
<sequence>MILLPAIDLIDGECVRLIQGDYNTARRVAEDAVETARSFREAGAQWLHVVDLNGAKAAKPVNAKLMMRILKETGLWLEVGGGIRDMETIRAYLENGISRVILGTAAVSHPELVVSAVKRYGERIAVGIDARDGMVAQNGWTETSSIDPLNLARRMERVGVKYLIFTDISRDGTLSGPNLSMLKQLQNGVSCRIIASGGISSLKDISDLAGLNLYGAICGKSIYAGTLDLKDAVTLCGQMEREGSTV</sequence>
<evidence type="ECO:0000256" key="1">
    <source>
        <dbReference type="ARBA" id="ARBA00000901"/>
    </source>
</evidence>
<evidence type="ECO:0000256" key="11">
    <source>
        <dbReference type="ARBA" id="ARBA00030547"/>
    </source>
</evidence>
<gene>
    <name evidence="12 15" type="primary">hisA</name>
    <name evidence="15" type="ORF">CAFE_26530</name>
    <name evidence="16" type="ORF">HCR03_02265</name>
</gene>
<evidence type="ECO:0000313" key="17">
    <source>
        <dbReference type="Proteomes" id="UP000469440"/>
    </source>
</evidence>
<dbReference type="Gene3D" id="3.20.20.70">
    <property type="entry name" value="Aldolase class I"/>
    <property type="match status" value="1"/>
</dbReference>